<dbReference type="eggNOG" id="KOG4490">
    <property type="taxonomic scope" value="Eukaryota"/>
</dbReference>
<dbReference type="PANTHER" id="PTHR13399">
    <property type="entry name" value="TRANSLOCON-ASSOCIATED PROTEIN TRAP , GAMMA SUBUNIT"/>
    <property type="match status" value="1"/>
</dbReference>
<dbReference type="Pfam" id="PF07074">
    <property type="entry name" value="TRAP-gamma"/>
    <property type="match status" value="1"/>
</dbReference>
<evidence type="ECO:0000256" key="7">
    <source>
        <dbReference type="ARBA" id="ARBA00022989"/>
    </source>
</evidence>
<evidence type="ECO:0000256" key="3">
    <source>
        <dbReference type="ARBA" id="ARBA00007990"/>
    </source>
</evidence>
<dbReference type="STRING" id="6211.A0A087VYQ1"/>
<evidence type="ECO:0000256" key="6">
    <source>
        <dbReference type="ARBA" id="ARBA00022824"/>
    </source>
</evidence>
<dbReference type="AlphaFoldDB" id="A0A087VYQ1"/>
<comment type="similarity">
    <text evidence="3">Belongs to the TRAP-gamma family.</text>
</comment>
<keyword evidence="7 10" id="KW-1133">Transmembrane helix</keyword>
<dbReference type="GO" id="GO:0006614">
    <property type="term" value="P:SRP-dependent cotranslational protein targeting to membrane"/>
    <property type="evidence" value="ECO:0007669"/>
    <property type="project" value="InterPro"/>
</dbReference>
<gene>
    <name evidence="11" type="ORF">EmuJ_000108600</name>
</gene>
<reference evidence="11" key="2">
    <citation type="submission" date="2015-11" db="EMBL/GenBank/DDBJ databases">
        <authorList>
            <person name="Zhang Y."/>
            <person name="Guo Z."/>
        </authorList>
    </citation>
    <scope>NUCLEOTIDE SEQUENCE</scope>
</reference>
<evidence type="ECO:0000313" key="12">
    <source>
        <dbReference type="Proteomes" id="UP000017246"/>
    </source>
</evidence>
<dbReference type="OrthoDB" id="10059529at2759"/>
<dbReference type="Proteomes" id="UP000017246">
    <property type="component" value="Unassembled WGS sequence"/>
</dbReference>
<keyword evidence="12" id="KW-1185">Reference proteome</keyword>
<dbReference type="OMA" id="PLWLFWR"/>
<protein>
    <recommendedName>
        <fullName evidence="4">Translocon-associated protein subunit gamma</fullName>
    </recommendedName>
    <alternativeName>
        <fullName evidence="9">Signal sequence receptor subunit gamma</fullName>
    </alternativeName>
</protein>
<evidence type="ECO:0000313" key="11">
    <source>
        <dbReference type="EMBL" id="CDI97319.1"/>
    </source>
</evidence>
<evidence type="ECO:0000256" key="10">
    <source>
        <dbReference type="SAM" id="Phobius"/>
    </source>
</evidence>
<feature type="transmembrane region" description="Helical" evidence="10">
    <location>
        <begin position="139"/>
        <end position="159"/>
    </location>
</feature>
<dbReference type="EMBL" id="LN902844">
    <property type="protein sequence ID" value="CDI97319.1"/>
    <property type="molecule type" value="Genomic_DNA"/>
</dbReference>
<sequence length="190" mass="21586">MKRPNVSTMKLTKEEEILLEQYGRTPSNKSKKLIYGNALLVASAPIWLYWRIHEMDFNQNAILFALFTAVVTYLISCAYSNSKGPLRERIALIRADAITQEISKQLGNDKKVSKKEKDDLIQQKTKDVADYESTTFSIFYINAIFILILMITSTILHQLSNSMNYALSMLIASGLTVFLSSAKQVKQHRA</sequence>
<comment type="function">
    <text evidence="1">TRAP proteins are part of a complex whose function is to bind calcium to the ER membrane and thereby regulate the retention of ER resident proteins.</text>
</comment>
<dbReference type="PANTHER" id="PTHR13399:SF2">
    <property type="entry name" value="TRANSLOCON-ASSOCIATED PROTEIN SUBUNIT GAMMA"/>
    <property type="match status" value="1"/>
</dbReference>
<keyword evidence="8 10" id="KW-0472">Membrane</keyword>
<dbReference type="GO" id="GO:0005789">
    <property type="term" value="C:endoplasmic reticulum membrane"/>
    <property type="evidence" value="ECO:0007669"/>
    <property type="project" value="UniProtKB-SubCell"/>
</dbReference>
<keyword evidence="5 10" id="KW-0812">Transmembrane</keyword>
<feature type="transmembrane region" description="Helical" evidence="10">
    <location>
        <begin position="33"/>
        <end position="50"/>
    </location>
</feature>
<evidence type="ECO:0000256" key="8">
    <source>
        <dbReference type="ARBA" id="ARBA00023136"/>
    </source>
</evidence>
<dbReference type="InterPro" id="IPR009779">
    <property type="entry name" value="SSR3"/>
</dbReference>
<evidence type="ECO:0000256" key="9">
    <source>
        <dbReference type="ARBA" id="ARBA00030917"/>
    </source>
</evidence>
<feature type="transmembrane region" description="Helical" evidence="10">
    <location>
        <begin position="62"/>
        <end position="79"/>
    </location>
</feature>
<evidence type="ECO:0000256" key="4">
    <source>
        <dbReference type="ARBA" id="ARBA00022231"/>
    </source>
</evidence>
<evidence type="ECO:0000256" key="1">
    <source>
        <dbReference type="ARBA" id="ARBA00002838"/>
    </source>
</evidence>
<accession>A0A087VYQ1</accession>
<evidence type="ECO:0000256" key="5">
    <source>
        <dbReference type="ARBA" id="ARBA00022692"/>
    </source>
</evidence>
<evidence type="ECO:0000256" key="2">
    <source>
        <dbReference type="ARBA" id="ARBA00004477"/>
    </source>
</evidence>
<name>A0A087VYQ1_ECHMU</name>
<organism evidence="11 12">
    <name type="scientific">Echinococcus multilocularis</name>
    <name type="common">Fox tapeworm</name>
    <dbReference type="NCBI Taxonomy" id="6211"/>
    <lineage>
        <taxon>Eukaryota</taxon>
        <taxon>Metazoa</taxon>
        <taxon>Spiralia</taxon>
        <taxon>Lophotrochozoa</taxon>
        <taxon>Platyhelminthes</taxon>
        <taxon>Cestoda</taxon>
        <taxon>Eucestoda</taxon>
        <taxon>Cyclophyllidea</taxon>
        <taxon>Taeniidae</taxon>
        <taxon>Echinococcus</taxon>
    </lineage>
</organism>
<comment type="subcellular location">
    <subcellularLocation>
        <location evidence="2">Endoplasmic reticulum membrane</location>
        <topology evidence="2">Multi-pass membrane protein</topology>
    </subcellularLocation>
</comment>
<proteinExistence type="inferred from homology"/>
<feature type="transmembrane region" description="Helical" evidence="10">
    <location>
        <begin position="165"/>
        <end position="182"/>
    </location>
</feature>
<keyword evidence="6" id="KW-0256">Endoplasmic reticulum</keyword>
<reference evidence="11" key="1">
    <citation type="journal article" date="2013" name="Nature">
        <title>The genomes of four tapeworm species reveal adaptations to parasitism.</title>
        <authorList>
            <person name="Tsai I.J."/>
            <person name="Zarowiecki M."/>
            <person name="Holroyd N."/>
            <person name="Garciarrubio A."/>
            <person name="Sanchez-Flores A."/>
            <person name="Brooks K.L."/>
            <person name="Tracey A."/>
            <person name="Bobes R.J."/>
            <person name="Fragoso G."/>
            <person name="Sciutto E."/>
            <person name="Aslett M."/>
            <person name="Beasley H."/>
            <person name="Bennett H.M."/>
            <person name="Cai J."/>
            <person name="Camicia F."/>
            <person name="Clark R."/>
            <person name="Cucher M."/>
            <person name="De Silva N."/>
            <person name="Day T.A."/>
            <person name="Deplazes P."/>
            <person name="Estrada K."/>
            <person name="Fernandez C."/>
            <person name="Holland P.W."/>
            <person name="Hou J."/>
            <person name="Hu S."/>
            <person name="Huckvale T."/>
            <person name="Hung S.S."/>
            <person name="Kamenetzky L."/>
            <person name="Keane J.A."/>
            <person name="Kiss F."/>
            <person name="Koziol U."/>
            <person name="Lambert O."/>
            <person name="Liu K."/>
            <person name="Luo X."/>
            <person name="Luo Y."/>
            <person name="Macchiaroli N."/>
            <person name="Nichol S."/>
            <person name="Paps J."/>
            <person name="Parkinson J."/>
            <person name="Pouchkina-Stantcheva N."/>
            <person name="Riddiford N."/>
            <person name="Rosenzvit M."/>
            <person name="Salinas G."/>
            <person name="Wasmuth J.D."/>
            <person name="Zamanian M."/>
            <person name="Zheng Y."/>
            <person name="Cai X."/>
            <person name="Soberon X."/>
            <person name="Olson P.D."/>
            <person name="Laclette J.P."/>
            <person name="Brehm K."/>
            <person name="Berriman M."/>
            <person name="Garciarrubio A."/>
            <person name="Bobes R.J."/>
            <person name="Fragoso G."/>
            <person name="Sanchez-Flores A."/>
            <person name="Estrada K."/>
            <person name="Cevallos M.A."/>
            <person name="Morett E."/>
            <person name="Gonzalez V."/>
            <person name="Portillo T."/>
            <person name="Ochoa-Leyva A."/>
            <person name="Jose M.V."/>
            <person name="Sciutto E."/>
            <person name="Landa A."/>
            <person name="Jimenez L."/>
            <person name="Valdes V."/>
            <person name="Carrero J.C."/>
            <person name="Larralde C."/>
            <person name="Morales-Montor J."/>
            <person name="Limon-Lason J."/>
            <person name="Soberon X."/>
            <person name="Laclette J.P."/>
        </authorList>
    </citation>
    <scope>NUCLEOTIDE SEQUENCE [LARGE SCALE GENOMIC DNA]</scope>
</reference>